<evidence type="ECO:0000313" key="1">
    <source>
        <dbReference type="EMBL" id="PNX61093.1"/>
    </source>
</evidence>
<gene>
    <name evidence="1" type="ORF">L195_g060498</name>
</gene>
<reference evidence="1 2" key="2">
    <citation type="journal article" date="2017" name="Front. Plant Sci.">
        <title>Gene Classification and Mining of Molecular Markers Useful in Red Clover (Trifolium pratense) Breeding.</title>
        <authorList>
            <person name="Istvanek J."/>
            <person name="Dluhosova J."/>
            <person name="Dluhos P."/>
            <person name="Patkova L."/>
            <person name="Nedelnik J."/>
            <person name="Repkova J."/>
        </authorList>
    </citation>
    <scope>NUCLEOTIDE SEQUENCE [LARGE SCALE GENOMIC DNA]</scope>
    <source>
        <strain evidence="2">cv. Tatra</strain>
        <tissue evidence="1">Young leaves</tissue>
    </source>
</reference>
<dbReference type="AlphaFoldDB" id="A0A2K3K478"/>
<sequence>GSPLWSQAYPPWTVSSDDLICASQDLLVVALMHPEEFLAYLKP</sequence>
<evidence type="ECO:0000313" key="2">
    <source>
        <dbReference type="Proteomes" id="UP000236291"/>
    </source>
</evidence>
<reference evidence="1 2" key="1">
    <citation type="journal article" date="2014" name="Am. J. Bot.">
        <title>Genome assembly and annotation for red clover (Trifolium pratense; Fabaceae).</title>
        <authorList>
            <person name="Istvanek J."/>
            <person name="Jaros M."/>
            <person name="Krenek A."/>
            <person name="Repkova J."/>
        </authorList>
    </citation>
    <scope>NUCLEOTIDE SEQUENCE [LARGE SCALE GENOMIC DNA]</scope>
    <source>
        <strain evidence="2">cv. Tatra</strain>
        <tissue evidence="1">Young leaves</tissue>
    </source>
</reference>
<protein>
    <submittedName>
        <fullName evidence="1">Uncharacterized protein</fullName>
    </submittedName>
</protein>
<organism evidence="1 2">
    <name type="scientific">Trifolium pratense</name>
    <name type="common">Red clover</name>
    <dbReference type="NCBI Taxonomy" id="57577"/>
    <lineage>
        <taxon>Eukaryota</taxon>
        <taxon>Viridiplantae</taxon>
        <taxon>Streptophyta</taxon>
        <taxon>Embryophyta</taxon>
        <taxon>Tracheophyta</taxon>
        <taxon>Spermatophyta</taxon>
        <taxon>Magnoliopsida</taxon>
        <taxon>eudicotyledons</taxon>
        <taxon>Gunneridae</taxon>
        <taxon>Pentapetalae</taxon>
        <taxon>rosids</taxon>
        <taxon>fabids</taxon>
        <taxon>Fabales</taxon>
        <taxon>Fabaceae</taxon>
        <taxon>Papilionoideae</taxon>
        <taxon>50 kb inversion clade</taxon>
        <taxon>NPAAA clade</taxon>
        <taxon>Hologalegina</taxon>
        <taxon>IRL clade</taxon>
        <taxon>Trifolieae</taxon>
        <taxon>Trifolium</taxon>
    </lineage>
</organism>
<name>A0A2K3K478_TRIPR</name>
<accession>A0A2K3K478</accession>
<dbReference type="EMBL" id="ASHM01139929">
    <property type="protein sequence ID" value="PNX61093.1"/>
    <property type="molecule type" value="Genomic_DNA"/>
</dbReference>
<proteinExistence type="predicted"/>
<dbReference type="Proteomes" id="UP000236291">
    <property type="component" value="Unassembled WGS sequence"/>
</dbReference>
<feature type="non-terminal residue" evidence="1">
    <location>
        <position position="1"/>
    </location>
</feature>
<comment type="caution">
    <text evidence="1">The sequence shown here is derived from an EMBL/GenBank/DDBJ whole genome shotgun (WGS) entry which is preliminary data.</text>
</comment>